<dbReference type="UniPathway" id="UPA00124"/>
<evidence type="ECO:0000256" key="6">
    <source>
        <dbReference type="RuleBase" id="RU364082"/>
    </source>
</evidence>
<dbReference type="EMBL" id="BAMD01000005">
    <property type="protein sequence ID" value="GAF02042.1"/>
    <property type="molecule type" value="Genomic_DNA"/>
</dbReference>
<keyword evidence="6" id="KW-0521">NADP</keyword>
<dbReference type="AlphaFoldDB" id="W7Y269"/>
<protein>
    <recommendedName>
        <fullName evidence="4 6">dTDP-4-dehydrorhamnose reductase</fullName>
        <ecNumber evidence="3 6">1.1.1.133</ecNumber>
    </recommendedName>
</protein>
<dbReference type="Gene3D" id="3.40.50.720">
    <property type="entry name" value="NAD(P)-binding Rossmann-like Domain"/>
    <property type="match status" value="1"/>
</dbReference>
<evidence type="ECO:0000313" key="9">
    <source>
        <dbReference type="Proteomes" id="UP000019402"/>
    </source>
</evidence>
<evidence type="ECO:0000256" key="3">
    <source>
        <dbReference type="ARBA" id="ARBA00012929"/>
    </source>
</evidence>
<comment type="similarity">
    <text evidence="2 6">Belongs to the dTDP-4-dehydrorhamnose reductase family.</text>
</comment>
<comment type="catalytic activity">
    <reaction evidence="5">
        <text>dTDP-beta-L-rhamnose + NADP(+) = dTDP-4-dehydro-beta-L-rhamnose + NADPH + H(+)</text>
        <dbReference type="Rhea" id="RHEA:21796"/>
        <dbReference type="ChEBI" id="CHEBI:15378"/>
        <dbReference type="ChEBI" id="CHEBI:57510"/>
        <dbReference type="ChEBI" id="CHEBI:57783"/>
        <dbReference type="ChEBI" id="CHEBI:58349"/>
        <dbReference type="ChEBI" id="CHEBI:62830"/>
        <dbReference type="EC" id="1.1.1.133"/>
    </reaction>
</comment>
<comment type="pathway">
    <text evidence="1 6">Carbohydrate biosynthesis; dTDP-L-rhamnose biosynthesis.</text>
</comment>
<dbReference type="NCBIfam" id="TIGR01214">
    <property type="entry name" value="rmlD"/>
    <property type="match status" value="1"/>
</dbReference>
<dbReference type="PANTHER" id="PTHR10491">
    <property type="entry name" value="DTDP-4-DEHYDRORHAMNOSE REDUCTASE"/>
    <property type="match status" value="1"/>
</dbReference>
<keyword evidence="9" id="KW-1185">Reference proteome</keyword>
<dbReference type="GO" id="GO:0008831">
    <property type="term" value="F:dTDP-4-dehydrorhamnose reductase activity"/>
    <property type="evidence" value="ECO:0007669"/>
    <property type="project" value="UniProtKB-EC"/>
</dbReference>
<evidence type="ECO:0000313" key="8">
    <source>
        <dbReference type="EMBL" id="GAF02042.1"/>
    </source>
</evidence>
<evidence type="ECO:0000256" key="4">
    <source>
        <dbReference type="ARBA" id="ARBA00017099"/>
    </source>
</evidence>
<comment type="function">
    <text evidence="6">Catalyzes the reduction of dTDP-6-deoxy-L-lyxo-4-hexulose to yield dTDP-L-rhamnose.</text>
</comment>
<dbReference type="EC" id="1.1.1.133" evidence="3 6"/>
<keyword evidence="6" id="KW-0560">Oxidoreductase</keyword>
<dbReference type="InterPro" id="IPR036291">
    <property type="entry name" value="NAD(P)-bd_dom_sf"/>
</dbReference>
<dbReference type="SUPFAM" id="SSF51735">
    <property type="entry name" value="NAD(P)-binding Rossmann-fold domains"/>
    <property type="match status" value="1"/>
</dbReference>
<dbReference type="GO" id="GO:0005829">
    <property type="term" value="C:cytosol"/>
    <property type="evidence" value="ECO:0007669"/>
    <property type="project" value="TreeGrafter"/>
</dbReference>
<comment type="caution">
    <text evidence="8">The sequence shown here is derived from an EMBL/GenBank/DDBJ whole genome shotgun (WGS) entry which is preliminary data.</text>
</comment>
<dbReference type="InterPro" id="IPR029903">
    <property type="entry name" value="RmlD-like-bd"/>
</dbReference>
<evidence type="ECO:0000256" key="5">
    <source>
        <dbReference type="ARBA" id="ARBA00048200"/>
    </source>
</evidence>
<dbReference type="PANTHER" id="PTHR10491:SF4">
    <property type="entry name" value="METHIONINE ADENOSYLTRANSFERASE 2 SUBUNIT BETA"/>
    <property type="match status" value="1"/>
</dbReference>
<feature type="domain" description="RmlD-like substrate binding" evidence="7">
    <location>
        <begin position="2"/>
        <end position="285"/>
    </location>
</feature>
<organism evidence="8 9">
    <name type="scientific">Saccharicrinis fermentans DSM 9555 = JCM 21142</name>
    <dbReference type="NCBI Taxonomy" id="869213"/>
    <lineage>
        <taxon>Bacteria</taxon>
        <taxon>Pseudomonadati</taxon>
        <taxon>Bacteroidota</taxon>
        <taxon>Bacteroidia</taxon>
        <taxon>Marinilabiliales</taxon>
        <taxon>Marinilabiliaceae</taxon>
        <taxon>Saccharicrinis</taxon>
    </lineage>
</organism>
<dbReference type="RefSeq" id="WP_200871212.1">
    <property type="nucleotide sequence ID" value="NZ_BAMD01000005.1"/>
</dbReference>
<sequence>MMNILVTGANGQLGSELKLQAGDYPHCKFFFTDVKELDICNIQDVLTYVRSNDIDLIINCAAYTAVDKAETDIEKARLINVEAVKNLVKACESEKAKLIHVSTDYVYNGEYYKPLSEDMKVSPIGVYGVTKQEGEEVVIKAGIESIVIRTSWLYSSYGNNFVKTMMRLGAERDDLGVIFDQVGTPTYACDLARVILQIMNREGRLDAAGKIYHFSNEGVASWYDFAKEIMDCAGIVCEVRPIKTEDYPTPAQRPHYSVLDKTKIKCDFRIEIPYWKDSLKKCIELMSKR</sequence>
<dbReference type="CDD" id="cd05254">
    <property type="entry name" value="dTDP_HR_like_SDR_e"/>
    <property type="match status" value="1"/>
</dbReference>
<accession>W7Y269</accession>
<dbReference type="Gene3D" id="3.90.25.10">
    <property type="entry name" value="UDP-galactose 4-epimerase, domain 1"/>
    <property type="match status" value="1"/>
</dbReference>
<dbReference type="InterPro" id="IPR005913">
    <property type="entry name" value="dTDP_dehydrorham_reduct"/>
</dbReference>
<name>W7Y269_9BACT</name>
<evidence type="ECO:0000256" key="1">
    <source>
        <dbReference type="ARBA" id="ARBA00004781"/>
    </source>
</evidence>
<reference evidence="8 9" key="1">
    <citation type="journal article" date="2014" name="Genome Announc.">
        <title>Draft Genome Sequence of Cytophaga fermentans JCM 21142T, a Facultative Anaerobe Isolated from Marine Mud.</title>
        <authorList>
            <person name="Starns D."/>
            <person name="Oshima K."/>
            <person name="Suda W."/>
            <person name="Iino T."/>
            <person name="Yuki M."/>
            <person name="Inoue J."/>
            <person name="Kitamura K."/>
            <person name="Iida T."/>
            <person name="Darby A."/>
            <person name="Hattori M."/>
            <person name="Ohkuma M."/>
        </authorList>
    </citation>
    <scope>NUCLEOTIDE SEQUENCE [LARGE SCALE GENOMIC DNA]</scope>
    <source>
        <strain evidence="8 9">JCM 21142</strain>
    </source>
</reference>
<evidence type="ECO:0000259" key="7">
    <source>
        <dbReference type="Pfam" id="PF04321"/>
    </source>
</evidence>
<proteinExistence type="inferred from homology"/>
<dbReference type="STRING" id="869213.GCA_000517085_04146"/>
<dbReference type="GO" id="GO:0019305">
    <property type="term" value="P:dTDP-rhamnose biosynthetic process"/>
    <property type="evidence" value="ECO:0007669"/>
    <property type="project" value="UniProtKB-UniPathway"/>
</dbReference>
<gene>
    <name evidence="8" type="ORF">JCM21142_1668</name>
</gene>
<dbReference type="Proteomes" id="UP000019402">
    <property type="component" value="Unassembled WGS sequence"/>
</dbReference>
<dbReference type="eggNOG" id="COG1091">
    <property type="taxonomic scope" value="Bacteria"/>
</dbReference>
<dbReference type="Pfam" id="PF04321">
    <property type="entry name" value="RmlD_sub_bind"/>
    <property type="match status" value="1"/>
</dbReference>
<evidence type="ECO:0000256" key="2">
    <source>
        <dbReference type="ARBA" id="ARBA00010944"/>
    </source>
</evidence>